<reference evidence="4 5" key="1">
    <citation type="submission" date="2015-05" db="EMBL/GenBank/DDBJ databases">
        <title>Genome sequencing project for genomic taxonomy and phylogenomics of Bacillus-like bacteria.</title>
        <authorList>
            <person name="Liu B."/>
            <person name="Wang J."/>
            <person name="Zhu Y."/>
            <person name="Liu G."/>
            <person name="Chen Q."/>
            <person name="Chen Z."/>
            <person name="Lan J."/>
            <person name="Che J."/>
            <person name="Ge C."/>
            <person name="Shi H."/>
            <person name="Pan Z."/>
            <person name="Liu X."/>
        </authorList>
    </citation>
    <scope>NUCLEOTIDE SEQUENCE [LARGE SCALE GENOMIC DNA]</scope>
    <source>
        <strain evidence="4 5">DSM 9885</strain>
    </source>
</reference>
<reference evidence="3 6" key="2">
    <citation type="submission" date="2019-06" db="EMBL/GenBank/DDBJ databases">
        <title>Whole genome shotgun sequence of Brevibacillus formosus NBRC 15716.</title>
        <authorList>
            <person name="Hosoyama A."/>
            <person name="Uohara A."/>
            <person name="Ohji S."/>
            <person name="Ichikawa N."/>
        </authorList>
    </citation>
    <scope>NUCLEOTIDE SEQUENCE [LARGE SCALE GENOMIC DNA]</scope>
    <source>
        <strain evidence="3 6">NBRC 15716</strain>
    </source>
</reference>
<dbReference type="EMBL" id="BJOL01000005">
    <property type="protein sequence ID" value="GED56762.1"/>
    <property type="molecule type" value="Genomic_DNA"/>
</dbReference>
<evidence type="ECO:0000313" key="3">
    <source>
        <dbReference type="EMBL" id="GED56762.1"/>
    </source>
</evidence>
<dbReference type="Proteomes" id="UP000319498">
    <property type="component" value="Unassembled WGS sequence"/>
</dbReference>
<accession>A0A837KN18</accession>
<dbReference type="InterPro" id="IPR001509">
    <property type="entry name" value="Epimerase_deHydtase"/>
</dbReference>
<proteinExistence type="inferred from homology"/>
<evidence type="ECO:0000259" key="2">
    <source>
        <dbReference type="Pfam" id="PF01370"/>
    </source>
</evidence>
<dbReference type="SUPFAM" id="SSF51735">
    <property type="entry name" value="NAD(P)-binding Rossmann-fold domains"/>
    <property type="match status" value="1"/>
</dbReference>
<protein>
    <submittedName>
        <fullName evidence="4">UDP-glucose 4-epimerase</fullName>
    </submittedName>
</protein>
<feature type="domain" description="NAD-dependent epimerase/dehydratase" evidence="2">
    <location>
        <begin position="3"/>
        <end position="233"/>
    </location>
</feature>
<dbReference type="Proteomes" id="UP000035218">
    <property type="component" value="Unassembled WGS sequence"/>
</dbReference>
<dbReference type="EMBL" id="LDCN01000003">
    <property type="protein sequence ID" value="KLH98988.1"/>
    <property type="molecule type" value="Genomic_DNA"/>
</dbReference>
<evidence type="ECO:0000313" key="4">
    <source>
        <dbReference type="EMBL" id="KLH98988.1"/>
    </source>
</evidence>
<sequence length="314" mass="34666">MRVLITGGAGFIGSHIVDRLVGNGHEVIVLDNLVSGKLSHVPSNVKVYEVDIISEEINSIFATYKPEVVIHHAAQIDVQLSLKDPMFDADVNIKGTINLLQACAKYHVRKIVYASSAAVYGTPLALPISESHPTAPISFYGISKLVPESYIRVYSALYGLEYTILRYSNVYGERQDPKGEGGVISIFADKIISNQTPTIFGDGKHTRDFIYVGDVADANLAALSLGSQQTFNISTNTSTTLLELYDTMRKVAGSDIIPAHMSERDGDIKHSRLDNGSALNELEWTPRVTLAEGLERTIHYYQDFIETEKREIYV</sequence>
<dbReference type="RefSeq" id="WP_047069773.1">
    <property type="nucleotide sequence ID" value="NZ_BJOL01000005.1"/>
</dbReference>
<dbReference type="AlphaFoldDB" id="A0A837KN18"/>
<dbReference type="OrthoDB" id="9801785at2"/>
<evidence type="ECO:0000313" key="6">
    <source>
        <dbReference type="Proteomes" id="UP000319498"/>
    </source>
</evidence>
<name>A0A837KN18_9BACL</name>
<keyword evidence="6" id="KW-1185">Reference proteome</keyword>
<gene>
    <name evidence="4" type="ORF">AA984_10725</name>
    <name evidence="3" type="ORF">BFO01nite_08940</name>
</gene>
<dbReference type="GeneID" id="87585545"/>
<evidence type="ECO:0000256" key="1">
    <source>
        <dbReference type="ARBA" id="ARBA00007637"/>
    </source>
</evidence>
<organism evidence="4 5">
    <name type="scientific">Brevibacillus formosus</name>
    <dbReference type="NCBI Taxonomy" id="54913"/>
    <lineage>
        <taxon>Bacteria</taxon>
        <taxon>Bacillati</taxon>
        <taxon>Bacillota</taxon>
        <taxon>Bacilli</taxon>
        <taxon>Bacillales</taxon>
        <taxon>Paenibacillaceae</taxon>
        <taxon>Brevibacillus</taxon>
    </lineage>
</organism>
<dbReference type="Gene3D" id="3.40.50.720">
    <property type="entry name" value="NAD(P)-binding Rossmann-like Domain"/>
    <property type="match status" value="1"/>
</dbReference>
<comment type="caution">
    <text evidence="4">The sequence shown here is derived from an EMBL/GenBank/DDBJ whole genome shotgun (WGS) entry which is preliminary data.</text>
</comment>
<comment type="similarity">
    <text evidence="1">Belongs to the NAD(P)-dependent epimerase/dehydratase family.</text>
</comment>
<dbReference type="Pfam" id="PF01370">
    <property type="entry name" value="Epimerase"/>
    <property type="match status" value="1"/>
</dbReference>
<evidence type="ECO:0000313" key="5">
    <source>
        <dbReference type="Proteomes" id="UP000035218"/>
    </source>
</evidence>
<dbReference type="InterPro" id="IPR036291">
    <property type="entry name" value="NAD(P)-bd_dom_sf"/>
</dbReference>
<dbReference type="PANTHER" id="PTHR43000">
    <property type="entry name" value="DTDP-D-GLUCOSE 4,6-DEHYDRATASE-RELATED"/>
    <property type="match status" value="1"/>
</dbReference>